<gene>
    <name evidence="1" type="ORF">BTW07_01485</name>
</gene>
<protein>
    <submittedName>
        <fullName evidence="1">Methionine synthase</fullName>
    </submittedName>
</protein>
<evidence type="ECO:0000313" key="2">
    <source>
        <dbReference type="Proteomes" id="UP000186878"/>
    </source>
</evidence>
<reference evidence="1 2" key="1">
    <citation type="submission" date="2016-12" db="EMBL/GenBank/DDBJ databases">
        <title>Draft genome sequences of strains Salinicola socius SMB35, Salinicola sp. MH3R3-1 and Chromohalobacter sp. SMB17 from the Verkhnekamsk potash mining region of Russia.</title>
        <authorList>
            <person name="Mavrodi D.V."/>
            <person name="Olsson B.E."/>
            <person name="Korsakova E.S."/>
            <person name="Pyankova A."/>
            <person name="Mavrodi O.V."/>
            <person name="Plotnikova E.G."/>
        </authorList>
    </citation>
    <scope>NUCLEOTIDE SEQUENCE [LARGE SCALE GENOMIC DNA]</scope>
    <source>
        <strain evidence="1 2">SMB35</strain>
    </source>
</reference>
<dbReference type="Gene3D" id="3.20.20.210">
    <property type="match status" value="1"/>
</dbReference>
<accession>A0A1Q8SXV4</accession>
<dbReference type="PANTHER" id="PTHR43844">
    <property type="entry name" value="METHIONINE SYNTHASE"/>
    <property type="match status" value="1"/>
</dbReference>
<name>A0A1Q8SXV4_9GAMM</name>
<dbReference type="RefSeq" id="WP_075568361.1">
    <property type="nucleotide sequence ID" value="NZ_MSDO01000001.1"/>
</dbReference>
<dbReference type="InterPro" id="IPR038071">
    <property type="entry name" value="UROD/MetE-like_sf"/>
</dbReference>
<dbReference type="AlphaFoldDB" id="A0A1Q8SXV4"/>
<dbReference type="STRING" id="404433.BTW07_01485"/>
<dbReference type="SUPFAM" id="SSF51726">
    <property type="entry name" value="UROD/MetE-like"/>
    <property type="match status" value="1"/>
</dbReference>
<dbReference type="Proteomes" id="UP000186878">
    <property type="component" value="Unassembled WGS sequence"/>
</dbReference>
<dbReference type="OrthoDB" id="6430685at2"/>
<sequence length="393" mass="43028">MKTSRDRIITTHTGSLPRTLELSKLLVMREQGKAVDAATFDGEVARCLDGVIGAQLEAGLDSINNGEAPRVGFSTYVTERMTGFGGEGRRKPTLDIQRFPGYAEHMARQIGVSEDLAKVWNTPLAQRAVQYDPTLAGVKAELASFDAALAHRARPLETFLTAASPGVVTTTMLRAENNPDYPTDRDYVLAVAREMKQEYEAIVAAGHVLQLDAPDLAMERVIMFGDDDLGTFLERVELHVEAINLALENVPADKVRLHVCWGNWQGPHQDDVPVAELLPILYRAKVGALSIPLGNPRHEHETVSFKTHPLPDHMLLMPGVIDVTTNYLEHPEVVANRICASVEAIGDRERVVAGTDCGFGTFASYEFVAQDVAWAKLKALSEGAAIATRRLWG</sequence>
<dbReference type="PANTHER" id="PTHR43844:SF2">
    <property type="entry name" value="SYNTHASE, VITAMIN-B12 INDEPENDENT, PUTATIVE (AFU_ORTHOLOGUE AFUA_3G12060)-RELATED"/>
    <property type="match status" value="1"/>
</dbReference>
<comment type="caution">
    <text evidence="1">The sequence shown here is derived from an EMBL/GenBank/DDBJ whole genome shotgun (WGS) entry which is preliminary data.</text>
</comment>
<evidence type="ECO:0000313" key="1">
    <source>
        <dbReference type="EMBL" id="OLO06192.1"/>
    </source>
</evidence>
<organism evidence="1 2">
    <name type="scientific">Salinicola socius</name>
    <dbReference type="NCBI Taxonomy" id="404433"/>
    <lineage>
        <taxon>Bacteria</taxon>
        <taxon>Pseudomonadati</taxon>
        <taxon>Pseudomonadota</taxon>
        <taxon>Gammaproteobacteria</taxon>
        <taxon>Oceanospirillales</taxon>
        <taxon>Halomonadaceae</taxon>
        <taxon>Salinicola</taxon>
    </lineage>
</organism>
<proteinExistence type="predicted"/>
<keyword evidence="2" id="KW-1185">Reference proteome</keyword>
<dbReference type="EMBL" id="MSDO01000001">
    <property type="protein sequence ID" value="OLO06192.1"/>
    <property type="molecule type" value="Genomic_DNA"/>
</dbReference>